<evidence type="ECO:0000313" key="1">
    <source>
        <dbReference type="EMBL" id="PLB43731.1"/>
    </source>
</evidence>
<dbReference type="VEuPathDB" id="FungiDB:P170DRAFT_61333"/>
<reference evidence="1 2" key="1">
    <citation type="submission" date="2016-12" db="EMBL/GenBank/DDBJ databases">
        <title>The genomes of Aspergillus section Nigri reveals drivers in fungal speciation.</title>
        <authorList>
            <consortium name="DOE Joint Genome Institute"/>
            <person name="Vesth T.C."/>
            <person name="Nybo J."/>
            <person name="Theobald S."/>
            <person name="Brandl J."/>
            <person name="Frisvad J.C."/>
            <person name="Nielsen K.F."/>
            <person name="Lyhne E.K."/>
            <person name="Kogle M.E."/>
            <person name="Kuo A."/>
            <person name="Riley R."/>
            <person name="Clum A."/>
            <person name="Nolan M."/>
            <person name="Lipzen A."/>
            <person name="Salamov A."/>
            <person name="Henrissat B."/>
            <person name="Wiebenga A."/>
            <person name="De Vries R.P."/>
            <person name="Grigoriev I.V."/>
            <person name="Mortensen U.H."/>
            <person name="Andersen M.R."/>
            <person name="Baker S.E."/>
        </authorList>
    </citation>
    <scope>NUCLEOTIDE SEQUENCE [LARGE SCALE GENOMIC DNA]</scope>
    <source>
        <strain evidence="1 2">IBT 23096</strain>
    </source>
</reference>
<keyword evidence="2" id="KW-1185">Reference proteome</keyword>
<proteinExistence type="predicted"/>
<sequence>MSCDLSLAEESPVFRFAMPAILVMADNDPALSPNLADGSGAVLPAGLDKGSCGGSVTFCSHSLS</sequence>
<dbReference type="GeneID" id="36563007"/>
<dbReference type="AlphaFoldDB" id="A0A2I2FSY3"/>
<evidence type="ECO:0000313" key="2">
    <source>
        <dbReference type="Proteomes" id="UP000234275"/>
    </source>
</evidence>
<comment type="caution">
    <text evidence="1">The sequence shown here is derived from an EMBL/GenBank/DDBJ whole genome shotgun (WGS) entry which is preliminary data.</text>
</comment>
<dbReference type="EMBL" id="MSFO01000010">
    <property type="protein sequence ID" value="PLB43731.1"/>
    <property type="molecule type" value="Genomic_DNA"/>
</dbReference>
<name>A0A2I2FSY3_9EURO</name>
<dbReference type="Proteomes" id="UP000234275">
    <property type="component" value="Unassembled WGS sequence"/>
</dbReference>
<dbReference type="OrthoDB" id="408373at2759"/>
<dbReference type="RefSeq" id="XP_024699033.1">
    <property type="nucleotide sequence ID" value="XM_024855301.1"/>
</dbReference>
<organism evidence="1 2">
    <name type="scientific">Aspergillus steynii IBT 23096</name>
    <dbReference type="NCBI Taxonomy" id="1392250"/>
    <lineage>
        <taxon>Eukaryota</taxon>
        <taxon>Fungi</taxon>
        <taxon>Dikarya</taxon>
        <taxon>Ascomycota</taxon>
        <taxon>Pezizomycotina</taxon>
        <taxon>Eurotiomycetes</taxon>
        <taxon>Eurotiomycetidae</taxon>
        <taxon>Eurotiales</taxon>
        <taxon>Aspergillaceae</taxon>
        <taxon>Aspergillus</taxon>
        <taxon>Aspergillus subgen. Circumdati</taxon>
    </lineage>
</organism>
<accession>A0A2I2FSY3</accession>
<protein>
    <submittedName>
        <fullName evidence="1">Uncharacterized protein</fullName>
    </submittedName>
</protein>
<gene>
    <name evidence="1" type="ORF">P170DRAFT_61333</name>
</gene>